<name>C1DL02_AZOVD</name>
<proteinExistence type="predicted"/>
<gene>
    <name evidence="1" type="ordered locus">Avin_28320</name>
</gene>
<accession>C1DL02</accession>
<dbReference type="EMBL" id="CP001157">
    <property type="protein sequence ID" value="ACO79004.1"/>
    <property type="molecule type" value="Genomic_DNA"/>
</dbReference>
<dbReference type="EnsemblBacteria" id="ACO79004">
    <property type="protein sequence ID" value="ACO79004"/>
    <property type="gene ID" value="Avin_28320"/>
</dbReference>
<protein>
    <submittedName>
        <fullName evidence="1">Uncharacterized protein</fullName>
    </submittedName>
</protein>
<dbReference type="AlphaFoldDB" id="C1DL02"/>
<dbReference type="HOGENOM" id="CLU_3362963_0_0_6"/>
<dbReference type="Proteomes" id="UP000002424">
    <property type="component" value="Chromosome"/>
</dbReference>
<evidence type="ECO:0000313" key="1">
    <source>
        <dbReference type="EMBL" id="ACO79004.1"/>
    </source>
</evidence>
<reference evidence="1 2" key="1">
    <citation type="journal article" date="2009" name="J. Bacteriol.">
        <title>Genome sequence of Azotobacter vinelandii, an obligate aerobe specialized to support diverse anaerobic metabolic processes.</title>
        <authorList>
            <person name="Setubal J.C."/>
            <person name="dos Santos P."/>
            <person name="Goldman B.S."/>
            <person name="Ertesvag H."/>
            <person name="Espin G."/>
            <person name="Rubio L.M."/>
            <person name="Valla S."/>
            <person name="Almeida N.F."/>
            <person name="Balasubramanian D."/>
            <person name="Cromes L."/>
            <person name="Curatti L."/>
            <person name="Du Z."/>
            <person name="Godsy E."/>
            <person name="Goodner B."/>
            <person name="Hellner-Burris K."/>
            <person name="Hernandez J.A."/>
            <person name="Houmiel K."/>
            <person name="Imperial J."/>
            <person name="Kennedy C."/>
            <person name="Larson T.J."/>
            <person name="Latreille P."/>
            <person name="Ligon L.S."/>
            <person name="Lu J."/>
            <person name="Maerk M."/>
            <person name="Miller N.M."/>
            <person name="Norton S."/>
            <person name="O'Carroll I.P."/>
            <person name="Paulsen I."/>
            <person name="Raulfs E.C."/>
            <person name="Roemer R."/>
            <person name="Rosser J."/>
            <person name="Segura D."/>
            <person name="Slater S."/>
            <person name="Stricklin S.L."/>
            <person name="Studholme D.J."/>
            <person name="Sun J."/>
            <person name="Viana C.J."/>
            <person name="Wallin E."/>
            <person name="Wang B."/>
            <person name="Wheeler C."/>
            <person name="Zhu H."/>
            <person name="Dean D.R."/>
            <person name="Dixon R."/>
            <person name="Wood D."/>
        </authorList>
    </citation>
    <scope>NUCLEOTIDE SEQUENCE [LARGE SCALE GENOMIC DNA]</scope>
    <source>
        <strain evidence="2">DJ / ATCC BAA-1303</strain>
    </source>
</reference>
<dbReference type="STRING" id="322710.Avin_28320"/>
<sequence length="35" mass="3965">MPLQQALRQTAELDPASFEHFALLIAPAGSKRHRY</sequence>
<organism evidence="1 2">
    <name type="scientific">Azotobacter vinelandii (strain DJ / ATCC BAA-1303)</name>
    <dbReference type="NCBI Taxonomy" id="322710"/>
    <lineage>
        <taxon>Bacteria</taxon>
        <taxon>Pseudomonadati</taxon>
        <taxon>Pseudomonadota</taxon>
        <taxon>Gammaproteobacteria</taxon>
        <taxon>Pseudomonadales</taxon>
        <taxon>Pseudomonadaceae</taxon>
        <taxon>Azotobacter</taxon>
    </lineage>
</organism>
<evidence type="ECO:0000313" key="2">
    <source>
        <dbReference type="Proteomes" id="UP000002424"/>
    </source>
</evidence>
<keyword evidence="2" id="KW-1185">Reference proteome</keyword>
<dbReference type="KEGG" id="avn:Avin_28320"/>